<feature type="transmembrane region" description="Helical" evidence="1">
    <location>
        <begin position="102"/>
        <end position="120"/>
    </location>
</feature>
<organism evidence="3 4">
    <name type="scientific">Candidatus Zambryskibacteria bacterium RIFCSPLOWO2_01_FULL_45_21</name>
    <dbReference type="NCBI Taxonomy" id="1802761"/>
    <lineage>
        <taxon>Bacteria</taxon>
        <taxon>Candidatus Zambryskiibacteriota</taxon>
    </lineage>
</organism>
<evidence type="ECO:0000259" key="2">
    <source>
        <dbReference type="Pfam" id="PF18896"/>
    </source>
</evidence>
<keyword evidence="1" id="KW-0472">Membrane</keyword>
<name>A0A1G2U088_9BACT</name>
<protein>
    <recommendedName>
        <fullName evidence="2">Transglycosylase SLT domain-containing protein</fullName>
    </recommendedName>
</protein>
<dbReference type="AlphaFoldDB" id="A0A1G2U088"/>
<keyword evidence="1" id="KW-1133">Transmembrane helix</keyword>
<feature type="transmembrane region" description="Helical" evidence="1">
    <location>
        <begin position="51"/>
        <end position="68"/>
    </location>
</feature>
<feature type="transmembrane region" description="Helical" evidence="1">
    <location>
        <begin position="80"/>
        <end position="96"/>
    </location>
</feature>
<comment type="caution">
    <text evidence="3">The sequence shown here is derived from an EMBL/GenBank/DDBJ whole genome shotgun (WGS) entry which is preliminary data.</text>
</comment>
<accession>A0A1G2U088</accession>
<keyword evidence="1" id="KW-0812">Transmembrane</keyword>
<dbReference type="EMBL" id="MHWE01000024">
    <property type="protein sequence ID" value="OHB02951.1"/>
    <property type="molecule type" value="Genomic_DNA"/>
</dbReference>
<proteinExistence type="predicted"/>
<reference evidence="3 4" key="1">
    <citation type="journal article" date="2016" name="Nat. Commun.">
        <title>Thousands of microbial genomes shed light on interconnected biogeochemical processes in an aquifer system.</title>
        <authorList>
            <person name="Anantharaman K."/>
            <person name="Brown C.T."/>
            <person name="Hug L.A."/>
            <person name="Sharon I."/>
            <person name="Castelle C.J."/>
            <person name="Probst A.J."/>
            <person name="Thomas B.C."/>
            <person name="Singh A."/>
            <person name="Wilkins M.J."/>
            <person name="Karaoz U."/>
            <person name="Brodie E.L."/>
            <person name="Williams K.H."/>
            <person name="Hubbard S.S."/>
            <person name="Banfield J.F."/>
        </authorList>
    </citation>
    <scope>NUCLEOTIDE SEQUENCE [LARGE SCALE GENOMIC DNA]</scope>
</reference>
<evidence type="ECO:0000313" key="3">
    <source>
        <dbReference type="EMBL" id="OHB02951.1"/>
    </source>
</evidence>
<evidence type="ECO:0000313" key="4">
    <source>
        <dbReference type="Proteomes" id="UP000176800"/>
    </source>
</evidence>
<evidence type="ECO:0000256" key="1">
    <source>
        <dbReference type="SAM" id="Phobius"/>
    </source>
</evidence>
<dbReference type="InterPro" id="IPR043992">
    <property type="entry name" value="SLT_3"/>
</dbReference>
<feature type="domain" description="Transglycosylase SLT" evidence="2">
    <location>
        <begin position="182"/>
        <end position="258"/>
    </location>
</feature>
<gene>
    <name evidence="3" type="ORF">A3B14_00720</name>
</gene>
<feature type="transmembrane region" description="Helical" evidence="1">
    <location>
        <begin position="7"/>
        <end position="25"/>
    </location>
</feature>
<sequence>MRGALTPLVVLVVIGLIFFIIRYIAKNPGSVKNLPGQLPNLIKKVLSSGDFWIPLISVPIIQWLLWSFSNDRWEAFWDSGRFFPVIIAAFLIAWIWKRKPWWSATGVGLMTAGSLAVMFFPSKESTVKDNLKIVALSALETVHYGPGSGVTGEVSILSGHVFRALCTDTAMVERILREFSGDTTMANIAAAESNCRHQVGDSVVTNENANGTKDRGLWQINDARRFLADSLGVNYMTLDGNFAVAKELLKRNPDYSDWDSSRRCWEMRICGRQPTTVGSVPQTPIFQLTLGEGEKELQVPADQPSQRILMIRGTRTNFWPLIWKGPYLVIDESGKQYRIETDSICPAVDTPSNMVAFQAIDSAFVMLVEKVSYDDTRFIDRGCKK</sequence>
<dbReference type="Pfam" id="PF18896">
    <property type="entry name" value="SLT_3"/>
    <property type="match status" value="1"/>
</dbReference>
<dbReference type="Proteomes" id="UP000176800">
    <property type="component" value="Unassembled WGS sequence"/>
</dbReference>